<dbReference type="Proteomes" id="UP000237819">
    <property type="component" value="Unassembled WGS sequence"/>
</dbReference>
<keyword evidence="2" id="KW-0812">Transmembrane</keyword>
<keyword evidence="2" id="KW-1133">Transmembrane helix</keyword>
<dbReference type="InterPro" id="IPR035099">
    <property type="entry name" value="Anthrax_toxin_C-terminal"/>
</dbReference>
<keyword evidence="2" id="KW-0472">Membrane</keyword>
<evidence type="ECO:0000256" key="2">
    <source>
        <dbReference type="SAM" id="Phobius"/>
    </source>
</evidence>
<reference evidence="3 4" key="1">
    <citation type="submission" date="2018-02" db="EMBL/GenBank/DDBJ databases">
        <title>Comparative genomes isolates from brazilian mangrove.</title>
        <authorList>
            <person name="Araujo J.E."/>
            <person name="Taketani R.G."/>
            <person name="Silva M.C.P."/>
            <person name="Loureco M.V."/>
            <person name="Andreote F.D."/>
        </authorList>
    </citation>
    <scope>NUCLEOTIDE SEQUENCE [LARGE SCALE GENOMIC DNA]</scope>
    <source>
        <strain evidence="3 4">Nap-Phe MGV</strain>
    </source>
</reference>
<feature type="region of interest" description="Disordered" evidence="1">
    <location>
        <begin position="1"/>
        <end position="22"/>
    </location>
</feature>
<organism evidence="3 4">
    <name type="scientific">Blastopirellula marina</name>
    <dbReference type="NCBI Taxonomy" id="124"/>
    <lineage>
        <taxon>Bacteria</taxon>
        <taxon>Pseudomonadati</taxon>
        <taxon>Planctomycetota</taxon>
        <taxon>Planctomycetia</taxon>
        <taxon>Pirellulales</taxon>
        <taxon>Pirellulaceae</taxon>
        <taxon>Blastopirellula</taxon>
    </lineage>
</organism>
<evidence type="ECO:0000313" key="4">
    <source>
        <dbReference type="Proteomes" id="UP000237819"/>
    </source>
</evidence>
<evidence type="ECO:0000256" key="1">
    <source>
        <dbReference type="SAM" id="MobiDB-lite"/>
    </source>
</evidence>
<name>A0A2S8GMC9_9BACT</name>
<dbReference type="AlphaFoldDB" id="A0A2S8GMC9"/>
<feature type="compositionally biased region" description="Low complexity" evidence="1">
    <location>
        <begin position="1"/>
        <end position="10"/>
    </location>
</feature>
<dbReference type="EMBL" id="PUHZ01000014">
    <property type="protein sequence ID" value="PQO45590.1"/>
    <property type="molecule type" value="Genomic_DNA"/>
</dbReference>
<gene>
    <name evidence="3" type="ORF">C5Y93_14210</name>
</gene>
<comment type="caution">
    <text evidence="3">The sequence shown here is derived from an EMBL/GenBank/DDBJ whole genome shotgun (WGS) entry which is preliminary data.</text>
</comment>
<feature type="transmembrane region" description="Helical" evidence="2">
    <location>
        <begin position="156"/>
        <end position="176"/>
    </location>
</feature>
<sequence length="559" mass="60439">MGGSSRYPGPVGSGGSGSGGPSRYSDEVFRKAIGYYKRSGVEKMLEYCEAEDARLQSARRGYYENRNPVADFNRRASLRGLGRVYGPAMSGPLPITGAIADAFGLDAVLDLAKAASDAVRQIIRAARSFIDGLSVSLKDQLSAGDFRKFGVRLSEASVVTVVFPVVFGAGAVVGIIEDVVDAVRGIVDLARNIREIASAAFDFIKEILTDPTMAYELGKQVGLQMATSFKKLLNRNAVRFTYELGKIVGPFLIYSLLALFGFPQVAAVRVGAWIGKFLAKFPKLAAVVKRMASLFPGKKGFVLYGRATKGYIRDSGIAKAHFSAFKTTAKEQNVIVIVRNTNPKSLGLIEKHKCPPKAKNLEGIATTKPSEQGIVMAENISAVRSRGYAVVDKDLIARTKDGRKIDLGSDPFWKMEPGQVIDVELKKPVVGDYDLMGVIDPQAPGRNIALVVSNGETVADVSSPIVKRLAAAVNKRFDMNRVLHGAQDQYAGFRGGATVIYPDGHATFLPDEASVKAFYNSPSIMRQTRTGEYANTAPRPKFDEHGRAENVILGPWSTK</sequence>
<feature type="compositionally biased region" description="Gly residues" evidence="1">
    <location>
        <begin position="11"/>
        <end position="20"/>
    </location>
</feature>
<evidence type="ECO:0000313" key="3">
    <source>
        <dbReference type="EMBL" id="PQO45590.1"/>
    </source>
</evidence>
<dbReference type="SUPFAM" id="SSF81298">
    <property type="entry name" value="Adenylylcyclase toxin (the edema factor)"/>
    <property type="match status" value="1"/>
</dbReference>
<proteinExistence type="predicted"/>
<protein>
    <submittedName>
        <fullName evidence="3">Uncharacterized protein</fullName>
    </submittedName>
</protein>
<accession>A0A2S8GMC9</accession>
<feature type="transmembrane region" description="Helical" evidence="2">
    <location>
        <begin position="251"/>
        <end position="274"/>
    </location>
</feature>